<evidence type="ECO:0000313" key="4">
    <source>
        <dbReference type="EMBL" id="GAA3037774.1"/>
    </source>
</evidence>
<sequence length="356" mass="37745">MIADDVQELLESLAAAVGRGMSVDDLEGRVVAHSAHHGDADPVRAHAILSRSVPAEVTAWQEAHGVSTAREPVRVPENAALGMVGRLCVPLLHQDRRVGYLWIIEGAGPLSPQERARAVRDAAAIAALLDDGGSSHTLGHLLTGDIGVRRAAGVLGEGPLRVLALRGEPAGVREAVGAELARTLRPPAFTMLDRHAVLLLNRGEDAVALGERLVARTGAGAGVSAVHPGLESAVRAHREALVAARAAAAEPRLGPVARWPDLGVYRLLAEPVTDASGQAGGPLDALREHPGLVVTLETYLDSGGDVQETARLLHLHRTSLYYRLTRIEQLADRDLKNGTHRLELHLALKLGRWNAV</sequence>
<dbReference type="InterPro" id="IPR025736">
    <property type="entry name" value="PucR_C-HTH_dom"/>
</dbReference>
<protein>
    <recommendedName>
        <fullName evidence="6">PucR family transcriptional regulator</fullName>
    </recommendedName>
</protein>
<proteinExistence type="inferred from homology"/>
<evidence type="ECO:0000259" key="2">
    <source>
        <dbReference type="Pfam" id="PF13556"/>
    </source>
</evidence>
<reference evidence="5" key="1">
    <citation type="journal article" date="2019" name="Int. J. Syst. Evol. Microbiol.">
        <title>The Global Catalogue of Microorganisms (GCM) 10K type strain sequencing project: providing services to taxonomists for standard genome sequencing and annotation.</title>
        <authorList>
            <consortium name="The Broad Institute Genomics Platform"/>
            <consortium name="The Broad Institute Genome Sequencing Center for Infectious Disease"/>
            <person name="Wu L."/>
            <person name="Ma J."/>
        </authorList>
    </citation>
    <scope>NUCLEOTIDE SEQUENCE [LARGE SCALE GENOMIC DNA]</scope>
    <source>
        <strain evidence="5">JCM 3106</strain>
    </source>
</reference>
<dbReference type="RefSeq" id="WP_344906256.1">
    <property type="nucleotide sequence ID" value="NZ_BAAAWD010000028.1"/>
</dbReference>
<comment type="caution">
    <text evidence="4">The sequence shown here is derived from an EMBL/GenBank/DDBJ whole genome shotgun (WGS) entry which is preliminary data.</text>
</comment>
<dbReference type="Proteomes" id="UP001499930">
    <property type="component" value="Unassembled WGS sequence"/>
</dbReference>
<dbReference type="PANTHER" id="PTHR33744:SF17">
    <property type="entry name" value="CONSERVED PROTEIN"/>
    <property type="match status" value="1"/>
</dbReference>
<dbReference type="InterPro" id="IPR041522">
    <property type="entry name" value="CdaR_GGDEF"/>
</dbReference>
<accession>A0ABP6LAH2</accession>
<comment type="similarity">
    <text evidence="1">Belongs to the CdaR family.</text>
</comment>
<dbReference type="Pfam" id="PF13556">
    <property type="entry name" value="HTH_30"/>
    <property type="match status" value="1"/>
</dbReference>
<evidence type="ECO:0008006" key="6">
    <source>
        <dbReference type="Google" id="ProtNLM"/>
    </source>
</evidence>
<name>A0ABP6LAH2_9ACTN</name>
<feature type="domain" description="PucR C-terminal helix-turn-helix" evidence="2">
    <location>
        <begin position="292"/>
        <end position="350"/>
    </location>
</feature>
<evidence type="ECO:0000313" key="5">
    <source>
        <dbReference type="Proteomes" id="UP001499930"/>
    </source>
</evidence>
<feature type="domain" description="CdaR GGDEF-like" evidence="3">
    <location>
        <begin position="156"/>
        <end position="246"/>
    </location>
</feature>
<dbReference type="Gene3D" id="1.10.10.2840">
    <property type="entry name" value="PucR C-terminal helix-turn-helix domain"/>
    <property type="match status" value="1"/>
</dbReference>
<dbReference type="InterPro" id="IPR042070">
    <property type="entry name" value="PucR_C-HTH_sf"/>
</dbReference>
<dbReference type="Pfam" id="PF17853">
    <property type="entry name" value="GGDEF_2"/>
    <property type="match status" value="1"/>
</dbReference>
<organism evidence="4 5">
    <name type="scientific">Streptosporangium longisporum</name>
    <dbReference type="NCBI Taxonomy" id="46187"/>
    <lineage>
        <taxon>Bacteria</taxon>
        <taxon>Bacillati</taxon>
        <taxon>Actinomycetota</taxon>
        <taxon>Actinomycetes</taxon>
        <taxon>Streptosporangiales</taxon>
        <taxon>Streptosporangiaceae</taxon>
        <taxon>Streptosporangium</taxon>
    </lineage>
</organism>
<dbReference type="InterPro" id="IPR051448">
    <property type="entry name" value="CdaR-like_regulators"/>
</dbReference>
<keyword evidence="5" id="KW-1185">Reference proteome</keyword>
<dbReference type="PANTHER" id="PTHR33744">
    <property type="entry name" value="CARBOHYDRATE DIACID REGULATOR"/>
    <property type="match status" value="1"/>
</dbReference>
<evidence type="ECO:0000256" key="1">
    <source>
        <dbReference type="ARBA" id="ARBA00006754"/>
    </source>
</evidence>
<dbReference type="EMBL" id="BAAAWD010000028">
    <property type="protein sequence ID" value="GAA3037774.1"/>
    <property type="molecule type" value="Genomic_DNA"/>
</dbReference>
<evidence type="ECO:0000259" key="3">
    <source>
        <dbReference type="Pfam" id="PF17853"/>
    </source>
</evidence>
<gene>
    <name evidence="4" type="ORF">GCM10017559_77110</name>
</gene>